<evidence type="ECO:0000313" key="5">
    <source>
        <dbReference type="EMBL" id="VDK23534.1"/>
    </source>
</evidence>
<comment type="cofactor">
    <cofactor evidence="1">
        <name>Zn(2+)</name>
        <dbReference type="ChEBI" id="CHEBI:29105"/>
    </cofactor>
</comment>
<protein>
    <recommendedName>
        <fullName evidence="4">Peptidase M28 domain-containing protein</fullName>
    </recommendedName>
</protein>
<dbReference type="GO" id="GO:0008235">
    <property type="term" value="F:metalloexopeptidase activity"/>
    <property type="evidence" value="ECO:0007669"/>
    <property type="project" value="InterPro"/>
</dbReference>
<evidence type="ECO:0000259" key="4">
    <source>
        <dbReference type="Pfam" id="PF04389"/>
    </source>
</evidence>
<dbReference type="GO" id="GO:0005783">
    <property type="term" value="C:endoplasmic reticulum"/>
    <property type="evidence" value="ECO:0007669"/>
    <property type="project" value="UniProtKB-SubCell"/>
</dbReference>
<accession>A0A3P6PRI3</accession>
<dbReference type="Gene3D" id="3.40.630.10">
    <property type="entry name" value="Zn peptidases"/>
    <property type="match status" value="1"/>
</dbReference>
<evidence type="ECO:0000256" key="3">
    <source>
        <dbReference type="ARBA" id="ARBA00022824"/>
    </source>
</evidence>
<keyword evidence="6" id="KW-1185">Reference proteome</keyword>
<dbReference type="SUPFAM" id="SSF53187">
    <property type="entry name" value="Zn-dependent exopeptidases"/>
    <property type="match status" value="1"/>
</dbReference>
<name>A0A3P6PRI3_ANISI</name>
<evidence type="ECO:0000256" key="1">
    <source>
        <dbReference type="ARBA" id="ARBA00001947"/>
    </source>
</evidence>
<gene>
    <name evidence="5" type="ORF">ASIM_LOCUS4293</name>
</gene>
<reference evidence="5 6" key="1">
    <citation type="submission" date="2018-11" db="EMBL/GenBank/DDBJ databases">
        <authorList>
            <consortium name="Pathogen Informatics"/>
        </authorList>
    </citation>
    <scope>NUCLEOTIDE SEQUENCE [LARGE SCALE GENOMIC DNA]</scope>
</reference>
<dbReference type="InterPro" id="IPR007484">
    <property type="entry name" value="Peptidase_M28"/>
</dbReference>
<dbReference type="PANTHER" id="PTHR12147">
    <property type="entry name" value="METALLOPEPTIDASE M28 FAMILY MEMBER"/>
    <property type="match status" value="1"/>
</dbReference>
<dbReference type="GO" id="GO:0006508">
    <property type="term" value="P:proteolysis"/>
    <property type="evidence" value="ECO:0007669"/>
    <property type="project" value="InterPro"/>
</dbReference>
<dbReference type="AlphaFoldDB" id="A0A3P6PRI3"/>
<dbReference type="EMBL" id="UYRR01007361">
    <property type="protein sequence ID" value="VDK23534.1"/>
    <property type="molecule type" value="Genomic_DNA"/>
</dbReference>
<dbReference type="PANTHER" id="PTHR12147:SF22">
    <property type="entry name" value="ENDOPLASMIC RETICULUM METALLOPEPTIDASE 1"/>
    <property type="match status" value="1"/>
</dbReference>
<dbReference type="InterPro" id="IPR045175">
    <property type="entry name" value="M28_fam"/>
</dbReference>
<dbReference type="OrthoDB" id="76293at2759"/>
<evidence type="ECO:0000313" key="6">
    <source>
        <dbReference type="Proteomes" id="UP000267096"/>
    </source>
</evidence>
<organism evidence="5 6">
    <name type="scientific">Anisakis simplex</name>
    <name type="common">Herring worm</name>
    <dbReference type="NCBI Taxonomy" id="6269"/>
    <lineage>
        <taxon>Eukaryota</taxon>
        <taxon>Metazoa</taxon>
        <taxon>Ecdysozoa</taxon>
        <taxon>Nematoda</taxon>
        <taxon>Chromadorea</taxon>
        <taxon>Rhabditida</taxon>
        <taxon>Spirurina</taxon>
        <taxon>Ascaridomorpha</taxon>
        <taxon>Ascaridoidea</taxon>
        <taxon>Anisakidae</taxon>
        <taxon>Anisakis</taxon>
        <taxon>Anisakis simplex complex</taxon>
    </lineage>
</organism>
<comment type="subcellular location">
    <subcellularLocation>
        <location evidence="2">Endoplasmic reticulum</location>
    </subcellularLocation>
</comment>
<evidence type="ECO:0000256" key="2">
    <source>
        <dbReference type="ARBA" id="ARBA00004240"/>
    </source>
</evidence>
<keyword evidence="3" id="KW-0256">Endoplasmic reticulum</keyword>
<dbReference type="Proteomes" id="UP000267096">
    <property type="component" value="Unassembled WGS sequence"/>
</dbReference>
<dbReference type="Pfam" id="PF04389">
    <property type="entry name" value="Peptidase_M28"/>
    <property type="match status" value="1"/>
</dbReference>
<proteinExistence type="predicted"/>
<feature type="domain" description="Peptidase M28" evidence="4">
    <location>
        <begin position="1"/>
        <end position="103"/>
    </location>
</feature>
<sequence>MEGSGAGGREILFQAGPGNSWLLQTYLENVPHPHCNVLAQEIFQAGLIPSDTDFRIFRDYGLISGLDIAYFRNGWLYHTEFDRPEFINEGCIQRAGDNILALVKVREEY</sequence>